<sequence>MEDGVPIMVLVLNFLRTASMKILKMVGTVAASAILVVGLAPSASAGPRYTDYADKTNVSPKVNAWCATIYDGRDLAGVGCFRDHGDRVYVKDMRADGARVEVRGTVNIKGRPEFRCIGTGKAGGGWRVCDEWSKKMPEDRNFTFHAQLYDGNKLVATSGIKILPIGGR</sequence>
<dbReference type="Proteomes" id="UP001527866">
    <property type="component" value="Unassembled WGS sequence"/>
</dbReference>
<reference evidence="1 2" key="1">
    <citation type="submission" date="2023-01" db="EMBL/GenBank/DDBJ databases">
        <title>Draft genome sequence of Nocardiopsis sp. RSe5-2 isolated from halophytes.</title>
        <authorList>
            <person name="Duangmal K."/>
            <person name="Chantavorakit T."/>
        </authorList>
    </citation>
    <scope>NUCLEOTIDE SEQUENCE [LARGE SCALE GENOMIC DNA]</scope>
    <source>
        <strain evidence="1 2">RSe5-2</strain>
    </source>
</reference>
<accession>A0ABT4U9M4</accession>
<organism evidence="1 2">
    <name type="scientific">Nocardiopsis endophytica</name>
    <dbReference type="NCBI Taxonomy" id="3018445"/>
    <lineage>
        <taxon>Bacteria</taxon>
        <taxon>Bacillati</taxon>
        <taxon>Actinomycetota</taxon>
        <taxon>Actinomycetes</taxon>
        <taxon>Streptosporangiales</taxon>
        <taxon>Nocardiopsidaceae</taxon>
        <taxon>Nocardiopsis</taxon>
    </lineage>
</organism>
<evidence type="ECO:0000313" key="2">
    <source>
        <dbReference type="Proteomes" id="UP001527866"/>
    </source>
</evidence>
<dbReference type="EMBL" id="JAQFWQ010000085">
    <property type="protein sequence ID" value="MDA2813638.1"/>
    <property type="molecule type" value="Genomic_DNA"/>
</dbReference>
<comment type="caution">
    <text evidence="1">The sequence shown here is derived from an EMBL/GenBank/DDBJ whole genome shotgun (WGS) entry which is preliminary data.</text>
</comment>
<name>A0ABT4U9M4_9ACTN</name>
<keyword evidence="2" id="KW-1185">Reference proteome</keyword>
<dbReference type="RefSeq" id="WP_270688716.1">
    <property type="nucleotide sequence ID" value="NZ_JAQFWQ010000085.1"/>
</dbReference>
<evidence type="ECO:0000313" key="1">
    <source>
        <dbReference type="EMBL" id="MDA2813638.1"/>
    </source>
</evidence>
<protein>
    <submittedName>
        <fullName evidence="1">Uncharacterized protein</fullName>
    </submittedName>
</protein>
<proteinExistence type="predicted"/>
<gene>
    <name evidence="1" type="ORF">O4J56_23540</name>
</gene>